<feature type="compositionally biased region" description="Polar residues" evidence="1">
    <location>
        <begin position="137"/>
        <end position="165"/>
    </location>
</feature>
<protein>
    <submittedName>
        <fullName evidence="2">Uncharacterized protein</fullName>
    </submittedName>
</protein>
<feature type="region of interest" description="Disordered" evidence="1">
    <location>
        <begin position="118"/>
        <end position="175"/>
    </location>
</feature>
<organism evidence="2">
    <name type="scientific">Phaffia rhodozyma</name>
    <name type="common">Yeast</name>
    <name type="synonym">Xanthophyllomyces dendrorhous</name>
    <dbReference type="NCBI Taxonomy" id="264483"/>
    <lineage>
        <taxon>Eukaryota</taxon>
        <taxon>Fungi</taxon>
        <taxon>Dikarya</taxon>
        <taxon>Basidiomycota</taxon>
        <taxon>Agaricomycotina</taxon>
        <taxon>Tremellomycetes</taxon>
        <taxon>Cystofilobasidiales</taxon>
        <taxon>Mrakiaceae</taxon>
        <taxon>Phaffia</taxon>
    </lineage>
</organism>
<name>A0A0F7SK07_PHARH</name>
<evidence type="ECO:0000313" key="2">
    <source>
        <dbReference type="EMBL" id="CDZ98715.1"/>
    </source>
</evidence>
<feature type="compositionally biased region" description="Low complexity" evidence="1">
    <location>
        <begin position="58"/>
        <end position="75"/>
    </location>
</feature>
<feature type="compositionally biased region" description="Pro residues" evidence="1">
    <location>
        <begin position="432"/>
        <end position="452"/>
    </location>
</feature>
<accession>A0A0F7SK07</accession>
<feature type="compositionally biased region" description="Low complexity" evidence="1">
    <location>
        <begin position="275"/>
        <end position="294"/>
    </location>
</feature>
<evidence type="ECO:0000256" key="1">
    <source>
        <dbReference type="SAM" id="MobiDB-lite"/>
    </source>
</evidence>
<dbReference type="EMBL" id="LN483345">
    <property type="protein sequence ID" value="CDZ98715.1"/>
    <property type="molecule type" value="Genomic_DNA"/>
</dbReference>
<feature type="region of interest" description="Disordered" evidence="1">
    <location>
        <begin position="616"/>
        <end position="665"/>
    </location>
</feature>
<sequence length="665" mass="71126">MNFFKLKSKAAKADQPASPSGKLTGHTVRSVLPFGNRKKQNKPQHVDSFGRNLDLSRTPSTVSTDSHSSSGSSWSCHGNQHEDSWDLEPNVIYPVSSAAPSNTPSVYPQSSAASSMYHLPSASSAAQSRERLDRPETSQSSSSSFHRPNGSQSSFYPSNKSQSSFHHPHPFLPASGQVQQTDFTINRSNLHASLPSDVAEYNPFGCRPYPVPAALHLSIDSLPPPSMATNTDDVDGENDGNSHRISLDQSQLGHLSFPVHPASSRARAGPPSLPTTANRSRANSTASNRTTASSIHSHSTGSGADSTFYGSSTFLAGGLATRTRSASIASATHGTYQPPHPSPLGHPTGRVTDPQNDSDEGEETLRPSACCPAHPARSGDISSFPFPSAPVREIEKENETELAHVWKNFMKDVTLPIKPSTAVAEFIHKPNRPPPPPPSSSAPSSALPPVPSAPTVTPQEGLRVRLPAEDAESEPFGLAYLIDDANDQDEDDDLTVNLSHLVPPLEASLQSSHHVPSLLSPSQSSRLITHRDRQSTLSTQSFASFASSVSSARSSEPATPSFPIATTAPLFYHLDGSYLRVNVDQTELEATHSAHIATDALQTEFWRTSKTMVRAPTWWSGPPPSADATPVRSDSDSEPETTKRPMIDLGTASPVQSTVAWGEAL</sequence>
<feature type="region of interest" description="Disordered" evidence="1">
    <location>
        <begin position="1"/>
        <end position="82"/>
    </location>
</feature>
<feature type="region of interest" description="Disordered" evidence="1">
    <location>
        <begin position="427"/>
        <end position="460"/>
    </location>
</feature>
<feature type="compositionally biased region" description="Polar residues" evidence="1">
    <location>
        <begin position="295"/>
        <end position="305"/>
    </location>
</feature>
<dbReference type="AlphaFoldDB" id="A0A0F7SK07"/>
<reference evidence="2" key="1">
    <citation type="submission" date="2014-08" db="EMBL/GenBank/DDBJ databases">
        <authorList>
            <person name="Sharma Rahul"/>
            <person name="Thines Marco"/>
        </authorList>
    </citation>
    <scope>NUCLEOTIDE SEQUENCE</scope>
</reference>
<feature type="region of interest" description="Disordered" evidence="1">
    <location>
        <begin position="328"/>
        <end position="388"/>
    </location>
</feature>
<proteinExistence type="predicted"/>
<feature type="compositionally biased region" description="Basic residues" evidence="1">
    <location>
        <begin position="1"/>
        <end position="10"/>
    </location>
</feature>
<feature type="region of interest" description="Disordered" evidence="1">
    <location>
        <begin position="222"/>
        <end position="305"/>
    </location>
</feature>